<evidence type="ECO:0000256" key="14">
    <source>
        <dbReference type="PIRNR" id="PIRNR000167"/>
    </source>
</evidence>
<feature type="binding site" evidence="15">
    <location>
        <position position="107"/>
    </location>
    <ligand>
        <name>S-adenosyl-L-methionine</name>
        <dbReference type="ChEBI" id="CHEBI:59789"/>
        <label>1</label>
    </ligand>
</feature>
<feature type="binding site" evidence="15">
    <location>
        <position position="237"/>
    </location>
    <ligand>
        <name>S-adenosyl-L-methionine</name>
        <dbReference type="ChEBI" id="CHEBI:59789"/>
        <label>2</label>
    </ligand>
</feature>
<keyword evidence="12 14" id="KW-0627">Porphyrin biosynthesis</keyword>
<dbReference type="AlphaFoldDB" id="A0A6G6Y9E3"/>
<feature type="domain" description="Radical SAM core" evidence="17">
    <location>
        <begin position="41"/>
        <end position="274"/>
    </location>
</feature>
<dbReference type="EC" id="1.3.98.3" evidence="14"/>
<keyword evidence="11 14" id="KW-0411">Iron-sulfur</keyword>
<feature type="binding site" evidence="16">
    <location>
        <position position="56"/>
    </location>
    <ligand>
        <name>[4Fe-4S] cluster</name>
        <dbReference type="ChEBI" id="CHEBI:49883"/>
        <note>4Fe-4S-S-AdoMet</note>
    </ligand>
</feature>
<dbReference type="GO" id="GO:0046872">
    <property type="term" value="F:metal ion binding"/>
    <property type="evidence" value="ECO:0007669"/>
    <property type="project" value="UniProtKB-KW"/>
</dbReference>
<dbReference type="Gene3D" id="3.20.20.70">
    <property type="entry name" value="Aldolase class I"/>
    <property type="match status" value="1"/>
</dbReference>
<evidence type="ECO:0000256" key="1">
    <source>
        <dbReference type="ARBA" id="ARBA00004496"/>
    </source>
</evidence>
<evidence type="ECO:0000256" key="9">
    <source>
        <dbReference type="ARBA" id="ARBA00023002"/>
    </source>
</evidence>
<dbReference type="GO" id="GO:0051539">
    <property type="term" value="F:4 iron, 4 sulfur cluster binding"/>
    <property type="evidence" value="ECO:0007669"/>
    <property type="project" value="UniProtKB-KW"/>
</dbReference>
<dbReference type="PIRSF" id="PIRSF000167">
    <property type="entry name" value="HemN"/>
    <property type="match status" value="1"/>
</dbReference>
<evidence type="ECO:0000256" key="15">
    <source>
        <dbReference type="PIRSR" id="PIRSR000167-1"/>
    </source>
</evidence>
<dbReference type="EMBL" id="CP049109">
    <property type="protein sequence ID" value="QIG81539.1"/>
    <property type="molecule type" value="Genomic_DNA"/>
</dbReference>
<sequence length="440" mass="47247">MWSYHPELLATPVPRYTSFPTAAEFGDAVGPADLASTLAAVEVDAPLSLYLHIPYCHEICWYCGCNTGAANRSGRLSAYVQRLTEEIDLVAHHLRGNGRVARIALGGGSPNALSPEQFELVMRRVRDAFACNDAIVSIEIDPRGFDAPWAEAMWRQGVTRASLGVQTFAPDIQAAIGRVQPAEHIARTVSLLRGAGIDSLNFDLMYGLPGQSAEILADSIDQAIALQPDRLAVFGYAHVPHLLPRQRRIDSSALPDASARFDQAIQAHGQLTAAGYQAVGFDHFALPGDTLATAAREGTLRRNFQGFTEDQSDILIGLGASAISAFPGALLQNEKNAGRWHLRVGNGSLATARGLRRSATDAQRGRAIERLLCAGATDLAGLPDLAEIRERLAPFAERNLVSWAGTRLTLAPASLPYARAVAATLDPYRHNSGVRFSSAV</sequence>
<keyword evidence="8 14" id="KW-0479">Metal-binding</keyword>
<protein>
    <recommendedName>
        <fullName evidence="14">Coproporphyrinogen-III oxidase</fullName>
        <ecNumber evidence="14">1.3.98.3</ecNumber>
    </recommendedName>
</protein>
<dbReference type="PROSITE" id="PS51918">
    <property type="entry name" value="RADICAL_SAM"/>
    <property type="match status" value="1"/>
</dbReference>
<dbReference type="GO" id="GO:0006782">
    <property type="term" value="P:protoporphyrinogen IX biosynthetic process"/>
    <property type="evidence" value="ECO:0007669"/>
    <property type="project" value="UniProtKB-UniPathway"/>
</dbReference>
<evidence type="ECO:0000256" key="4">
    <source>
        <dbReference type="ARBA" id="ARBA00011245"/>
    </source>
</evidence>
<feature type="binding site" evidence="15">
    <location>
        <position position="50"/>
    </location>
    <ligand>
        <name>S-adenosyl-L-methionine</name>
        <dbReference type="ChEBI" id="CHEBI:59789"/>
        <label>1</label>
    </ligand>
</feature>
<evidence type="ECO:0000256" key="3">
    <source>
        <dbReference type="ARBA" id="ARBA00005493"/>
    </source>
</evidence>
<feature type="binding site" evidence="15">
    <location>
        <begin position="62"/>
        <end position="64"/>
    </location>
    <ligand>
        <name>S-adenosyl-L-methionine</name>
        <dbReference type="ChEBI" id="CHEBI:59789"/>
        <label>2</label>
    </ligand>
</feature>
<dbReference type="NCBIfam" id="TIGR00538">
    <property type="entry name" value="hemN"/>
    <property type="match status" value="1"/>
</dbReference>
<feature type="binding site" evidence="15">
    <location>
        <position position="323"/>
    </location>
    <ligand>
        <name>S-adenosyl-L-methionine</name>
        <dbReference type="ChEBI" id="CHEBI:59789"/>
        <label>1</label>
    </ligand>
</feature>
<comment type="cofactor">
    <cofactor evidence="14 16">
        <name>[4Fe-4S] cluster</name>
        <dbReference type="ChEBI" id="CHEBI:49883"/>
    </cofactor>
    <text evidence="14 16">Binds 1 [4Fe-4S] cluster. The cluster is coordinated with 3 cysteines and an exchangeable S-adenosyl-L-methionine.</text>
</comment>
<feature type="binding site" evidence="15">
    <location>
        <position position="166"/>
    </location>
    <ligand>
        <name>S-adenosyl-L-methionine</name>
        <dbReference type="ChEBI" id="CHEBI:59789"/>
        <label>2</label>
    </ligand>
</feature>
<feature type="binding site" evidence="16">
    <location>
        <position position="63"/>
    </location>
    <ligand>
        <name>[4Fe-4S] cluster</name>
        <dbReference type="ChEBI" id="CHEBI:49883"/>
        <note>4Fe-4S-S-AdoMet</note>
    </ligand>
</feature>
<feature type="binding site" evidence="16">
    <location>
        <position position="60"/>
    </location>
    <ligand>
        <name>[4Fe-4S] cluster</name>
        <dbReference type="ChEBI" id="CHEBI:49883"/>
        <note>4Fe-4S-S-AdoMet</note>
    </ligand>
</feature>
<comment type="catalytic activity">
    <reaction evidence="13 14">
        <text>coproporphyrinogen III + 2 S-adenosyl-L-methionine = protoporphyrinogen IX + 2 5'-deoxyadenosine + 2 L-methionine + 2 CO2</text>
        <dbReference type="Rhea" id="RHEA:15425"/>
        <dbReference type="ChEBI" id="CHEBI:16526"/>
        <dbReference type="ChEBI" id="CHEBI:17319"/>
        <dbReference type="ChEBI" id="CHEBI:57307"/>
        <dbReference type="ChEBI" id="CHEBI:57309"/>
        <dbReference type="ChEBI" id="CHEBI:57844"/>
        <dbReference type="ChEBI" id="CHEBI:59789"/>
        <dbReference type="EC" id="1.3.98.3"/>
    </reaction>
</comment>
<dbReference type="GO" id="GO:0005737">
    <property type="term" value="C:cytoplasm"/>
    <property type="evidence" value="ECO:0007669"/>
    <property type="project" value="UniProtKB-SubCell"/>
</dbReference>
<dbReference type="InterPro" id="IPR013785">
    <property type="entry name" value="Aldolase_TIM"/>
</dbReference>
<comment type="similarity">
    <text evidence="3 14">Belongs to the anaerobic coproporphyrinogen-III oxidase family.</text>
</comment>
<dbReference type="InterPro" id="IPR007197">
    <property type="entry name" value="rSAM"/>
</dbReference>
<evidence type="ECO:0000256" key="16">
    <source>
        <dbReference type="PIRSR" id="PIRSR000167-2"/>
    </source>
</evidence>
<feature type="binding site" evidence="15">
    <location>
        <position position="178"/>
    </location>
    <ligand>
        <name>S-adenosyl-L-methionine</name>
        <dbReference type="ChEBI" id="CHEBI:59789"/>
        <label>2</label>
    </ligand>
</feature>
<evidence type="ECO:0000256" key="7">
    <source>
        <dbReference type="ARBA" id="ARBA00022691"/>
    </source>
</evidence>
<dbReference type="PANTHER" id="PTHR13932:SF6">
    <property type="entry name" value="OXYGEN-INDEPENDENT COPROPORPHYRINOGEN III OXIDASE"/>
    <property type="match status" value="1"/>
</dbReference>
<evidence type="ECO:0000256" key="12">
    <source>
        <dbReference type="ARBA" id="ARBA00023244"/>
    </source>
</evidence>
<evidence type="ECO:0000313" key="18">
    <source>
        <dbReference type="EMBL" id="QIG81539.1"/>
    </source>
</evidence>
<evidence type="ECO:0000313" key="19">
    <source>
        <dbReference type="Proteomes" id="UP000501568"/>
    </source>
</evidence>
<evidence type="ECO:0000256" key="13">
    <source>
        <dbReference type="ARBA" id="ARBA00048321"/>
    </source>
</evidence>
<dbReference type="Pfam" id="PF04055">
    <property type="entry name" value="Radical_SAM"/>
    <property type="match status" value="1"/>
</dbReference>
<dbReference type="InterPro" id="IPR004558">
    <property type="entry name" value="Coprogen_oxidase_HemN"/>
</dbReference>
<dbReference type="SUPFAM" id="SSF102114">
    <property type="entry name" value="Radical SAM enzymes"/>
    <property type="match status" value="1"/>
</dbReference>
<comment type="subcellular location">
    <subcellularLocation>
        <location evidence="1 14">Cytoplasm</location>
    </subcellularLocation>
</comment>
<dbReference type="RefSeq" id="WP_165328466.1">
    <property type="nucleotide sequence ID" value="NZ_CP049109.1"/>
</dbReference>
<proteinExistence type="inferred from homology"/>
<evidence type="ECO:0000256" key="11">
    <source>
        <dbReference type="ARBA" id="ARBA00023014"/>
    </source>
</evidence>
<evidence type="ECO:0000256" key="10">
    <source>
        <dbReference type="ARBA" id="ARBA00023004"/>
    </source>
</evidence>
<dbReference type="InterPro" id="IPR006638">
    <property type="entry name" value="Elp3/MiaA/NifB-like_rSAM"/>
</dbReference>
<dbReference type="Proteomes" id="UP000501568">
    <property type="component" value="Chromosome"/>
</dbReference>
<reference evidence="18 19" key="1">
    <citation type="submission" date="2020-02" db="EMBL/GenBank/DDBJ databases">
        <authorList>
            <person name="Zheng R.K."/>
            <person name="Sun C.M."/>
        </authorList>
    </citation>
    <scope>NUCLEOTIDE SEQUENCE [LARGE SCALE GENOMIC DNA]</scope>
    <source>
        <strain evidence="19">zrk23</strain>
    </source>
</reference>
<evidence type="ECO:0000256" key="6">
    <source>
        <dbReference type="ARBA" id="ARBA00022490"/>
    </source>
</evidence>
<comment type="pathway">
    <text evidence="2 14">Porphyrin-containing compound metabolism; protoporphyrin-IX biosynthesis; protoporphyrinogen-IX from coproporphyrinogen-III (AdoMet route): step 1/1.</text>
</comment>
<gene>
    <name evidence="18" type="primary">hemN</name>
    <name evidence="18" type="ORF">G5C33_18275</name>
</gene>
<dbReference type="GO" id="GO:0051989">
    <property type="term" value="F:coproporphyrinogen dehydrogenase activity"/>
    <property type="evidence" value="ECO:0007669"/>
    <property type="project" value="UniProtKB-EC"/>
</dbReference>
<dbReference type="InterPro" id="IPR034505">
    <property type="entry name" value="Coproporphyrinogen-III_oxidase"/>
</dbReference>
<evidence type="ECO:0000256" key="8">
    <source>
        <dbReference type="ARBA" id="ARBA00022723"/>
    </source>
</evidence>
<evidence type="ECO:0000256" key="2">
    <source>
        <dbReference type="ARBA" id="ARBA00004785"/>
    </source>
</evidence>
<keyword evidence="9 14" id="KW-0560">Oxidoreductase</keyword>
<dbReference type="InterPro" id="IPR058240">
    <property type="entry name" value="rSAM_sf"/>
</dbReference>
<feature type="binding site" evidence="15">
    <location>
        <position position="203"/>
    </location>
    <ligand>
        <name>S-adenosyl-L-methionine</name>
        <dbReference type="ChEBI" id="CHEBI:59789"/>
        <label>2</label>
    </ligand>
</feature>
<dbReference type="SFLD" id="SFLDS00029">
    <property type="entry name" value="Radical_SAM"/>
    <property type="match status" value="1"/>
</dbReference>
<comment type="subunit">
    <text evidence="4">Monomer.</text>
</comment>
<dbReference type="Gene3D" id="1.10.10.920">
    <property type="match status" value="1"/>
</dbReference>
<dbReference type="GO" id="GO:0004109">
    <property type="term" value="F:coproporphyrinogen oxidase activity"/>
    <property type="evidence" value="ECO:0007669"/>
    <property type="project" value="InterPro"/>
</dbReference>
<dbReference type="KEGG" id="spzr:G5C33_18275"/>
<name>A0A6G6Y9E3_9SPHN</name>
<evidence type="ECO:0000256" key="5">
    <source>
        <dbReference type="ARBA" id="ARBA00022485"/>
    </source>
</evidence>
<accession>A0A6G6Y9E3</accession>
<keyword evidence="10 14" id="KW-0408">Iron</keyword>
<dbReference type="SFLD" id="SFLDG01065">
    <property type="entry name" value="anaerobic_coproporphyrinogen-I"/>
    <property type="match status" value="1"/>
</dbReference>
<keyword evidence="7 14" id="KW-0949">S-adenosyl-L-methionine</keyword>
<evidence type="ECO:0000259" key="17">
    <source>
        <dbReference type="PROSITE" id="PS51918"/>
    </source>
</evidence>
<keyword evidence="5 14" id="KW-0004">4Fe-4S</keyword>
<dbReference type="PANTHER" id="PTHR13932">
    <property type="entry name" value="COPROPORPHYRINIGEN III OXIDASE"/>
    <property type="match status" value="1"/>
</dbReference>
<dbReference type="UniPathway" id="UPA00251">
    <property type="reaction ID" value="UER00323"/>
</dbReference>
<feature type="binding site" evidence="15">
    <location>
        <position position="139"/>
    </location>
    <ligand>
        <name>S-adenosyl-L-methionine</name>
        <dbReference type="ChEBI" id="CHEBI:59789"/>
        <label>1</label>
    </ligand>
</feature>
<dbReference type="SMART" id="SM00729">
    <property type="entry name" value="Elp3"/>
    <property type="match status" value="1"/>
</dbReference>
<keyword evidence="19" id="KW-1185">Reference proteome</keyword>
<keyword evidence="6 14" id="KW-0963">Cytoplasm</keyword>
<organism evidence="18 19">
    <name type="scientific">Stakelama tenebrarum</name>
    <dbReference type="NCBI Taxonomy" id="2711215"/>
    <lineage>
        <taxon>Bacteria</taxon>
        <taxon>Pseudomonadati</taxon>
        <taxon>Pseudomonadota</taxon>
        <taxon>Alphaproteobacteria</taxon>
        <taxon>Sphingomonadales</taxon>
        <taxon>Sphingomonadaceae</taxon>
        <taxon>Stakelama</taxon>
    </lineage>
</organism>